<evidence type="ECO:0008006" key="3">
    <source>
        <dbReference type="Google" id="ProtNLM"/>
    </source>
</evidence>
<dbReference type="Gene3D" id="3.20.20.80">
    <property type="entry name" value="Glycosidases"/>
    <property type="match status" value="1"/>
</dbReference>
<dbReference type="EMBL" id="LUUG01000090">
    <property type="protein sequence ID" value="OAI01417.1"/>
    <property type="molecule type" value="Genomic_DNA"/>
</dbReference>
<dbReference type="RefSeq" id="WP_064009533.1">
    <property type="nucleotide sequence ID" value="NZ_LUUG01000090.1"/>
</dbReference>
<dbReference type="InterPro" id="IPR017853">
    <property type="entry name" value="GH"/>
</dbReference>
<dbReference type="OrthoDB" id="9800174at2"/>
<accession>A0A177M6S1</accession>
<gene>
    <name evidence="1" type="ORF">A1332_17755</name>
</gene>
<dbReference type="AlphaFoldDB" id="A0A177M6S1"/>
<protein>
    <recommendedName>
        <fullName evidence="3">Glycosyl hydrolase family 13 catalytic domain-containing protein</fullName>
    </recommendedName>
</protein>
<organism evidence="1 2">
    <name type="scientific">Methylomonas methanica</name>
    <dbReference type="NCBI Taxonomy" id="421"/>
    <lineage>
        <taxon>Bacteria</taxon>
        <taxon>Pseudomonadati</taxon>
        <taxon>Pseudomonadota</taxon>
        <taxon>Gammaproteobacteria</taxon>
        <taxon>Methylococcales</taxon>
        <taxon>Methylococcaceae</taxon>
        <taxon>Methylomonas</taxon>
    </lineage>
</organism>
<dbReference type="SUPFAM" id="SSF51445">
    <property type="entry name" value="(Trans)glycosidases"/>
    <property type="match status" value="1"/>
</dbReference>
<name>A0A177M6S1_METMH</name>
<comment type="caution">
    <text evidence="1">The sequence shown here is derived from an EMBL/GenBank/DDBJ whole genome shotgun (WGS) entry which is preliminary data.</text>
</comment>
<sequence>MKRAQDMPFEASVLSDGKAFDRQDDDCHETIIYQPHMGTFTAGGSLVVAMRLLDHLLELGVSAIGLMPVADFQENRNRGYDGVLLFASLDVGRLIH</sequence>
<reference evidence="2" key="1">
    <citation type="submission" date="2016-03" db="EMBL/GenBank/DDBJ databases">
        <authorList>
            <person name="Heylen K."/>
            <person name="De Vos P."/>
            <person name="Vekeman B."/>
        </authorList>
    </citation>
    <scope>NUCLEOTIDE SEQUENCE [LARGE SCALE GENOMIC DNA]</scope>
    <source>
        <strain evidence="2">R-45363</strain>
    </source>
</reference>
<evidence type="ECO:0000313" key="1">
    <source>
        <dbReference type="EMBL" id="OAI01417.1"/>
    </source>
</evidence>
<proteinExistence type="predicted"/>
<evidence type="ECO:0000313" key="2">
    <source>
        <dbReference type="Proteomes" id="UP000078090"/>
    </source>
</evidence>
<dbReference type="Proteomes" id="UP000078090">
    <property type="component" value="Unassembled WGS sequence"/>
</dbReference>